<dbReference type="PANTHER" id="PTHR35401:SF2">
    <property type="entry name" value="ABC-TYPE TRANSPORT SYSTEM"/>
    <property type="match status" value="1"/>
</dbReference>
<dbReference type="InterPro" id="IPR010985">
    <property type="entry name" value="Ribbon_hlx_hlx"/>
</dbReference>
<sequence length="63" mass="7267">MSLNQFLVQAALKEAHLNIKSDRTIELSQRDANLVFEAIDNPPEPNPLLKAAFQKHQQFFNYL</sequence>
<gene>
    <name evidence="3" type="ORF">C7B64_03975</name>
</gene>
<evidence type="ECO:0000256" key="2">
    <source>
        <dbReference type="ARBA" id="ARBA00049988"/>
    </source>
</evidence>
<comment type="similarity">
    <text evidence="2">Belongs to the TacA antitoxin family.</text>
</comment>
<evidence type="ECO:0000313" key="4">
    <source>
        <dbReference type="Proteomes" id="UP000238762"/>
    </source>
</evidence>
<dbReference type="GO" id="GO:0006355">
    <property type="term" value="P:regulation of DNA-templated transcription"/>
    <property type="evidence" value="ECO:0007669"/>
    <property type="project" value="InterPro"/>
</dbReference>
<dbReference type="PANTHER" id="PTHR35401">
    <property type="entry name" value="COPG FAMILY HELIX-TURN-HELIX PROTEIN-RELATED-RELATED"/>
    <property type="match status" value="1"/>
</dbReference>
<dbReference type="EMBL" id="PVWJ01000012">
    <property type="protein sequence ID" value="PSB04456.1"/>
    <property type="molecule type" value="Genomic_DNA"/>
</dbReference>
<reference evidence="3 4" key="1">
    <citation type="submission" date="2018-02" db="EMBL/GenBank/DDBJ databases">
        <authorList>
            <person name="Cohen D.B."/>
            <person name="Kent A.D."/>
        </authorList>
    </citation>
    <scope>NUCLEOTIDE SEQUENCE [LARGE SCALE GENOMIC DNA]</scope>
    <source>
        <strain evidence="3 4">CCAP 1448/3</strain>
    </source>
</reference>
<keyword evidence="1" id="KW-1277">Toxin-antitoxin system</keyword>
<dbReference type="Proteomes" id="UP000238762">
    <property type="component" value="Unassembled WGS sequence"/>
</dbReference>
<comment type="caution">
    <text evidence="3">The sequence shown here is derived from an EMBL/GenBank/DDBJ whole genome shotgun (WGS) entry which is preliminary data.</text>
</comment>
<accession>A0A2T1C876</accession>
<dbReference type="Gene3D" id="1.20.5.780">
    <property type="entry name" value="Single helix bin"/>
    <property type="match status" value="1"/>
</dbReference>
<dbReference type="RefSeq" id="WP_106287360.1">
    <property type="nucleotide sequence ID" value="NZ_CAWNTC010000182.1"/>
</dbReference>
<dbReference type="SUPFAM" id="SSF47598">
    <property type="entry name" value="Ribbon-helix-helix"/>
    <property type="match status" value="1"/>
</dbReference>
<dbReference type="InterPro" id="IPR014795">
    <property type="entry name" value="TacA_1-like"/>
</dbReference>
<keyword evidence="4" id="KW-1185">Reference proteome</keyword>
<dbReference type="Pfam" id="PF08681">
    <property type="entry name" value="TacA1"/>
    <property type="match status" value="1"/>
</dbReference>
<protein>
    <recommendedName>
        <fullName evidence="5">DUF1778 domain-containing protein</fullName>
    </recommendedName>
</protein>
<organism evidence="3 4">
    <name type="scientific">Merismopedia glauca CCAP 1448/3</name>
    <dbReference type="NCBI Taxonomy" id="1296344"/>
    <lineage>
        <taxon>Bacteria</taxon>
        <taxon>Bacillati</taxon>
        <taxon>Cyanobacteriota</taxon>
        <taxon>Cyanophyceae</taxon>
        <taxon>Synechococcales</taxon>
        <taxon>Merismopediaceae</taxon>
        <taxon>Merismopedia</taxon>
    </lineage>
</organism>
<evidence type="ECO:0000313" key="3">
    <source>
        <dbReference type="EMBL" id="PSB04456.1"/>
    </source>
</evidence>
<dbReference type="OrthoDB" id="5297731at2"/>
<proteinExistence type="inferred from homology"/>
<evidence type="ECO:0008006" key="5">
    <source>
        <dbReference type="Google" id="ProtNLM"/>
    </source>
</evidence>
<evidence type="ECO:0000256" key="1">
    <source>
        <dbReference type="ARBA" id="ARBA00022649"/>
    </source>
</evidence>
<dbReference type="AlphaFoldDB" id="A0A2T1C876"/>
<reference evidence="3 4" key="2">
    <citation type="submission" date="2018-03" db="EMBL/GenBank/DDBJ databases">
        <title>The ancient ancestry and fast evolution of plastids.</title>
        <authorList>
            <person name="Moore K.R."/>
            <person name="Magnabosco C."/>
            <person name="Momper L."/>
            <person name="Gold D.A."/>
            <person name="Bosak T."/>
            <person name="Fournier G.P."/>
        </authorList>
    </citation>
    <scope>NUCLEOTIDE SEQUENCE [LARGE SCALE GENOMIC DNA]</scope>
    <source>
        <strain evidence="3 4">CCAP 1448/3</strain>
    </source>
</reference>
<name>A0A2T1C876_9CYAN</name>